<name>A0A8E5MLM8_USTVR</name>
<feature type="region of interest" description="Disordered" evidence="1">
    <location>
        <begin position="180"/>
        <end position="232"/>
    </location>
</feature>
<evidence type="ECO:0000256" key="1">
    <source>
        <dbReference type="SAM" id="MobiDB-lite"/>
    </source>
</evidence>
<feature type="domain" description="PEX14-like helix-turn-helix" evidence="3">
    <location>
        <begin position="21"/>
        <end position="89"/>
    </location>
</feature>
<feature type="domain" description="Peroxisomal membrane protein PEX14-like KPWE" evidence="2">
    <location>
        <begin position="145"/>
        <end position="194"/>
    </location>
</feature>
<sequence length="232" mass="25006">MAQPTSPLPGADRIRSLQDQDSIFHAFDAYPWTKDPTFLSGLSAILGPPNSSPGSPADMAVHARIFYYAQRVGVQIDFSHYAAWLAQHPDHKPPQVLPHEYLSSPAADLSEPLLPWQQAAPRADLFVDRKAAADAAAASGDGQPSYPMGFAQMLALLQQGKEIPGIRQIPDTIARAPSVKPVGTRAAPRKPWEKHVSPEASELNLPNALDTEFPPIDTDIAYPSSTAETVAS</sequence>
<dbReference type="AlphaFoldDB" id="A0A8E5MLM8"/>
<gene>
    <name evidence="4" type="ORF">UV8b_08143</name>
</gene>
<dbReference type="Proteomes" id="UP000027002">
    <property type="component" value="Chromosome 7"/>
</dbReference>
<dbReference type="OrthoDB" id="9936937at2759"/>
<dbReference type="RefSeq" id="XP_043001575.1">
    <property type="nucleotide sequence ID" value="XM_043145640.1"/>
</dbReference>
<dbReference type="PANTHER" id="PTHR36855">
    <property type="entry name" value="CHROMOSOME 10, WHOLE GENOME SHOTGUN SEQUENCE"/>
    <property type="match status" value="1"/>
</dbReference>
<dbReference type="KEGG" id="uvi:66068920"/>
<dbReference type="InterPro" id="IPR058841">
    <property type="entry name" value="HTH_76"/>
</dbReference>
<proteinExistence type="predicted"/>
<dbReference type="InterPro" id="IPR040554">
    <property type="entry name" value="KPWE_PEX14_dom"/>
</dbReference>
<dbReference type="PANTHER" id="PTHR36855:SF1">
    <property type="entry name" value="PEROXISOME MEMBRANE ANCHOR PROTEIN PEX14P N-TERMINAL DOMAIN-CONTAINING PROTEIN"/>
    <property type="match status" value="1"/>
</dbReference>
<protein>
    <submittedName>
        <fullName evidence="4">Uncharacterized protein</fullName>
    </submittedName>
</protein>
<dbReference type="EMBL" id="CP072759">
    <property type="protein sequence ID" value="QUC23902.1"/>
    <property type="molecule type" value="Genomic_DNA"/>
</dbReference>
<evidence type="ECO:0000313" key="4">
    <source>
        <dbReference type="EMBL" id="QUC23902.1"/>
    </source>
</evidence>
<dbReference type="Pfam" id="PF25871">
    <property type="entry name" value="HTH_76"/>
    <property type="match status" value="1"/>
</dbReference>
<dbReference type="GeneID" id="66068920"/>
<evidence type="ECO:0000259" key="3">
    <source>
        <dbReference type="Pfam" id="PF25871"/>
    </source>
</evidence>
<feature type="compositionally biased region" description="Polar residues" evidence="1">
    <location>
        <begin position="223"/>
        <end position="232"/>
    </location>
</feature>
<reference evidence="4" key="1">
    <citation type="submission" date="2020-03" db="EMBL/GenBank/DDBJ databases">
        <title>A mixture of massive structural variations and highly conserved coding sequences in Ustilaginoidea virens genome.</title>
        <authorList>
            <person name="Zhang K."/>
            <person name="Zhao Z."/>
            <person name="Zhang Z."/>
            <person name="Li Y."/>
            <person name="Hsiang T."/>
            <person name="Sun W."/>
        </authorList>
    </citation>
    <scope>NUCLEOTIDE SEQUENCE</scope>
    <source>
        <strain evidence="4">UV-8b</strain>
    </source>
</reference>
<evidence type="ECO:0000313" key="5">
    <source>
        <dbReference type="Proteomes" id="UP000027002"/>
    </source>
</evidence>
<keyword evidence="5" id="KW-1185">Reference proteome</keyword>
<evidence type="ECO:0000259" key="2">
    <source>
        <dbReference type="Pfam" id="PF17733"/>
    </source>
</evidence>
<accession>A0A8E5MLM8</accession>
<dbReference type="Pfam" id="PF17733">
    <property type="entry name" value="KPWE_dom"/>
    <property type="match status" value="1"/>
</dbReference>
<organism evidence="4 5">
    <name type="scientific">Ustilaginoidea virens</name>
    <name type="common">Rice false smut fungus</name>
    <name type="synonym">Villosiclava virens</name>
    <dbReference type="NCBI Taxonomy" id="1159556"/>
    <lineage>
        <taxon>Eukaryota</taxon>
        <taxon>Fungi</taxon>
        <taxon>Dikarya</taxon>
        <taxon>Ascomycota</taxon>
        <taxon>Pezizomycotina</taxon>
        <taxon>Sordariomycetes</taxon>
        <taxon>Hypocreomycetidae</taxon>
        <taxon>Hypocreales</taxon>
        <taxon>Clavicipitaceae</taxon>
        <taxon>Ustilaginoidea</taxon>
    </lineage>
</organism>